<organism evidence="2 3">
    <name type="scientific">Limimaricola hongkongensis DSM 17492</name>
    <dbReference type="NCBI Taxonomy" id="1122180"/>
    <lineage>
        <taxon>Bacteria</taxon>
        <taxon>Pseudomonadati</taxon>
        <taxon>Pseudomonadota</taxon>
        <taxon>Alphaproteobacteria</taxon>
        <taxon>Rhodobacterales</taxon>
        <taxon>Paracoccaceae</taxon>
        <taxon>Limimaricola</taxon>
    </lineage>
</organism>
<dbReference type="InterPro" id="IPR029032">
    <property type="entry name" value="AhpD-like"/>
</dbReference>
<feature type="domain" description="Carboxymuconolactone decarboxylase-like" evidence="1">
    <location>
        <begin position="43"/>
        <end position="124"/>
    </location>
</feature>
<dbReference type="OrthoDB" id="9801400at2"/>
<dbReference type="STRING" id="1122180.Lokhon_02949"/>
<protein>
    <submittedName>
        <fullName evidence="2">4-carboxymuconolactone decarboxylase</fullName>
        <ecNumber evidence="2">4.1.1.44</ecNumber>
    </submittedName>
</protein>
<dbReference type="PATRIC" id="fig|1122180.6.peg.2929"/>
<keyword evidence="2" id="KW-0456">Lyase</keyword>
<gene>
    <name evidence="2" type="ORF">Lokhon_02949</name>
</gene>
<dbReference type="eggNOG" id="COG0599">
    <property type="taxonomic scope" value="Bacteria"/>
</dbReference>
<comment type="caution">
    <text evidence="2">The sequence shown here is derived from an EMBL/GenBank/DDBJ whole genome shotgun (WGS) entry which is preliminary data.</text>
</comment>
<reference evidence="2 3" key="1">
    <citation type="submission" date="2013-03" db="EMBL/GenBank/DDBJ databases">
        <authorList>
            <person name="Fiebig A."/>
            <person name="Goeker M."/>
            <person name="Klenk H.-P.P."/>
        </authorList>
    </citation>
    <scope>NUCLEOTIDE SEQUENCE [LARGE SCALE GENOMIC DNA]</scope>
    <source>
        <strain evidence="2 3">DSM 17492</strain>
    </source>
</reference>
<dbReference type="InterPro" id="IPR052512">
    <property type="entry name" value="4CMD/NDH-1_regulator"/>
</dbReference>
<dbReference type="Proteomes" id="UP000025047">
    <property type="component" value="Unassembled WGS sequence"/>
</dbReference>
<evidence type="ECO:0000313" key="3">
    <source>
        <dbReference type="Proteomes" id="UP000025047"/>
    </source>
</evidence>
<dbReference type="Pfam" id="PF02627">
    <property type="entry name" value="CMD"/>
    <property type="match status" value="1"/>
</dbReference>
<dbReference type="GO" id="GO:0047575">
    <property type="term" value="F:4-carboxymuconolactone decarboxylase activity"/>
    <property type="evidence" value="ECO:0007669"/>
    <property type="project" value="UniProtKB-EC"/>
</dbReference>
<accession>A0A017HA90</accession>
<name>A0A017HA90_9RHOB</name>
<dbReference type="PANTHER" id="PTHR33570:SF9">
    <property type="entry name" value="BLL4600 PROTEIN"/>
    <property type="match status" value="1"/>
</dbReference>
<dbReference type="EC" id="4.1.1.44" evidence="2"/>
<dbReference type="AlphaFoldDB" id="A0A017HA90"/>
<dbReference type="Gene3D" id="1.20.1290.10">
    <property type="entry name" value="AhpD-like"/>
    <property type="match status" value="1"/>
</dbReference>
<dbReference type="GO" id="GO:0051920">
    <property type="term" value="F:peroxiredoxin activity"/>
    <property type="evidence" value="ECO:0007669"/>
    <property type="project" value="InterPro"/>
</dbReference>
<dbReference type="HOGENOM" id="CLU_070025_2_3_5"/>
<dbReference type="SUPFAM" id="SSF69118">
    <property type="entry name" value="AhpD-like"/>
    <property type="match status" value="1"/>
</dbReference>
<dbReference type="PANTHER" id="PTHR33570">
    <property type="entry name" value="4-CARBOXYMUCONOLACTONE DECARBOXYLASE FAMILY PROTEIN"/>
    <property type="match status" value="1"/>
</dbReference>
<proteinExistence type="predicted"/>
<dbReference type="InterPro" id="IPR003779">
    <property type="entry name" value="CMD-like"/>
</dbReference>
<evidence type="ECO:0000259" key="1">
    <source>
        <dbReference type="Pfam" id="PF02627"/>
    </source>
</evidence>
<sequence length="136" mass="15023">MTDQNPFAQMMKMGQDWARQMNPALESFTPKGFEQLWPTMPKEMMEAFMGRTLNPEGLDAKTRLLLTLTGLTILGAQAESQVRLTVRHAREAGATKQEIAETIAQAGMFGGVPAMTRAMEIATEVMDEDTGKDTAR</sequence>
<dbReference type="RefSeq" id="WP_017927389.1">
    <property type="nucleotide sequence ID" value="NZ_KB822995.1"/>
</dbReference>
<keyword evidence="3" id="KW-1185">Reference proteome</keyword>
<evidence type="ECO:0000313" key="2">
    <source>
        <dbReference type="EMBL" id="EYD71301.1"/>
    </source>
</evidence>
<dbReference type="EMBL" id="APGJ01000007">
    <property type="protein sequence ID" value="EYD71301.1"/>
    <property type="molecule type" value="Genomic_DNA"/>
</dbReference>